<dbReference type="UniPathway" id="UPA00053">
    <property type="reaction ID" value="UER00086"/>
</dbReference>
<evidence type="ECO:0000256" key="9">
    <source>
        <dbReference type="PIRSR" id="PIRSR001399-2"/>
    </source>
</evidence>
<dbReference type="CDD" id="cd00466">
    <property type="entry name" value="DHQase_II"/>
    <property type="match status" value="1"/>
</dbReference>
<feature type="active site" description="Proton acceptor" evidence="7 8">
    <location>
        <position position="23"/>
    </location>
</feature>
<dbReference type="SUPFAM" id="SSF52304">
    <property type="entry name" value="Type II 3-dehydroquinate dehydratase"/>
    <property type="match status" value="1"/>
</dbReference>
<dbReference type="OrthoDB" id="9790793at2"/>
<dbReference type="Pfam" id="PF01220">
    <property type="entry name" value="DHquinase_II"/>
    <property type="match status" value="1"/>
</dbReference>
<feature type="binding site" evidence="7 9">
    <location>
        <position position="87"/>
    </location>
    <ligand>
        <name>substrate</name>
    </ligand>
</feature>
<evidence type="ECO:0000256" key="1">
    <source>
        <dbReference type="ARBA" id="ARBA00001864"/>
    </source>
</evidence>
<dbReference type="EC" id="4.2.1.10" evidence="5 7"/>
<dbReference type="PANTHER" id="PTHR21272:SF3">
    <property type="entry name" value="CATABOLIC 3-DEHYDROQUINASE"/>
    <property type="match status" value="1"/>
</dbReference>
<comment type="catalytic activity">
    <reaction evidence="1 7">
        <text>3-dehydroquinate = 3-dehydroshikimate + H2O</text>
        <dbReference type="Rhea" id="RHEA:21096"/>
        <dbReference type="ChEBI" id="CHEBI:15377"/>
        <dbReference type="ChEBI" id="CHEBI:16630"/>
        <dbReference type="ChEBI" id="CHEBI:32364"/>
        <dbReference type="EC" id="4.2.1.10"/>
    </reaction>
</comment>
<feature type="binding site" evidence="7 9">
    <location>
        <position position="80"/>
    </location>
    <ligand>
        <name>substrate</name>
    </ligand>
</feature>
<feature type="site" description="Transition state stabilizer" evidence="7 10">
    <location>
        <position position="18"/>
    </location>
</feature>
<dbReference type="InterPro" id="IPR036441">
    <property type="entry name" value="DHquinase_II_sf"/>
</dbReference>
<feature type="binding site" evidence="7 9">
    <location>
        <begin position="101"/>
        <end position="102"/>
    </location>
    <ligand>
        <name>substrate</name>
    </ligand>
</feature>
<dbReference type="RefSeq" id="WP_138225473.1">
    <property type="nucleotide sequence ID" value="NZ_CP040396.1"/>
</dbReference>
<dbReference type="NCBIfam" id="TIGR01088">
    <property type="entry name" value="aroQ"/>
    <property type="match status" value="1"/>
</dbReference>
<protein>
    <recommendedName>
        <fullName evidence="5 7">3-dehydroquinate dehydratase</fullName>
        <shortName evidence="7">3-dehydroquinase</shortName>
        <ecNumber evidence="5 7">4.2.1.10</ecNumber>
    </recommendedName>
    <alternativeName>
        <fullName evidence="7">Type II DHQase</fullName>
    </alternativeName>
</protein>
<dbReference type="AlphaFoldDB" id="A0A4P8XLT1"/>
<comment type="pathway">
    <text evidence="2 7">Metabolic intermediate biosynthesis; chorismate biosynthesis; chorismate from D-erythrose 4-phosphate and phosphoenolpyruvate: step 3/7.</text>
</comment>
<comment type="function">
    <text evidence="7">Catalyzes a trans-dehydration via an enolate intermediate.</text>
</comment>
<dbReference type="Proteomes" id="UP000300879">
    <property type="component" value="Chromosome"/>
</dbReference>
<gene>
    <name evidence="7" type="primary">aroQ</name>
    <name evidence="11" type="ORF">E6C60_1736</name>
</gene>
<dbReference type="GO" id="GO:0009073">
    <property type="term" value="P:aromatic amino acid family biosynthetic process"/>
    <property type="evidence" value="ECO:0007669"/>
    <property type="project" value="UniProtKB-KW"/>
</dbReference>
<dbReference type="GO" id="GO:0019631">
    <property type="term" value="P:quinate catabolic process"/>
    <property type="evidence" value="ECO:0007669"/>
    <property type="project" value="TreeGrafter"/>
</dbReference>
<evidence type="ECO:0000256" key="2">
    <source>
        <dbReference type="ARBA" id="ARBA00004902"/>
    </source>
</evidence>
<keyword evidence="7" id="KW-0057">Aromatic amino acid biosynthesis</keyword>
<evidence type="ECO:0000256" key="4">
    <source>
        <dbReference type="ARBA" id="ARBA00011193"/>
    </source>
</evidence>
<evidence type="ECO:0000256" key="3">
    <source>
        <dbReference type="ARBA" id="ARBA00011037"/>
    </source>
</evidence>
<dbReference type="GO" id="GO:0008652">
    <property type="term" value="P:amino acid biosynthetic process"/>
    <property type="evidence" value="ECO:0007669"/>
    <property type="project" value="UniProtKB-KW"/>
</dbReference>
<dbReference type="NCBIfam" id="NF003805">
    <property type="entry name" value="PRK05395.1-2"/>
    <property type="match status" value="1"/>
</dbReference>
<evidence type="ECO:0000313" key="12">
    <source>
        <dbReference type="Proteomes" id="UP000300879"/>
    </source>
</evidence>
<feature type="binding site" evidence="7 9">
    <location>
        <position position="74"/>
    </location>
    <ligand>
        <name>substrate</name>
    </ligand>
</feature>
<dbReference type="HAMAP" id="MF_00169">
    <property type="entry name" value="AroQ"/>
    <property type="match status" value="1"/>
</dbReference>
<evidence type="ECO:0000313" key="11">
    <source>
        <dbReference type="EMBL" id="QCT02451.1"/>
    </source>
</evidence>
<dbReference type="PROSITE" id="PS01029">
    <property type="entry name" value="DEHYDROQUINASE_II"/>
    <property type="match status" value="1"/>
</dbReference>
<dbReference type="InterPro" id="IPR001874">
    <property type="entry name" value="DHquinase_II"/>
</dbReference>
<evidence type="ECO:0000256" key="7">
    <source>
        <dbReference type="HAMAP-Rule" id="MF_00169"/>
    </source>
</evidence>
<proteinExistence type="inferred from homology"/>
<feature type="binding site" evidence="7 9">
    <location>
        <position position="111"/>
    </location>
    <ligand>
        <name>substrate</name>
    </ligand>
</feature>
<feature type="active site" description="Proton donor" evidence="7 8">
    <location>
        <position position="100"/>
    </location>
</feature>
<dbReference type="GO" id="GO:0003855">
    <property type="term" value="F:3-dehydroquinate dehydratase activity"/>
    <property type="evidence" value="ECO:0007669"/>
    <property type="project" value="UniProtKB-UniRule"/>
</dbReference>
<dbReference type="EMBL" id="CP040396">
    <property type="protein sequence ID" value="QCT02451.1"/>
    <property type="molecule type" value="Genomic_DNA"/>
</dbReference>
<sequence>MKSIWVMNGPNLNLLGIREPGVYGSTSLQSIEEALVEEGERNSVSVTFFQSNHEGALIDRIHEAMGQADGILLNPGAFTHYSYAIRDAISSVSIPTVEVHLSNVHAREAFRHTSVIAPVCAGQICGFGAGSYKLGFHALLDILNGGISTR</sequence>
<name>A0A4P8XLT1_9BACL</name>
<dbReference type="Gene3D" id="3.40.50.9100">
    <property type="entry name" value="Dehydroquinase, class II"/>
    <property type="match status" value="1"/>
</dbReference>
<keyword evidence="6 7" id="KW-0456">Lyase</keyword>
<evidence type="ECO:0000256" key="10">
    <source>
        <dbReference type="PIRSR" id="PIRSR001399-3"/>
    </source>
</evidence>
<dbReference type="NCBIfam" id="NF003806">
    <property type="entry name" value="PRK05395.1-3"/>
    <property type="match status" value="1"/>
</dbReference>
<evidence type="ECO:0000256" key="5">
    <source>
        <dbReference type="ARBA" id="ARBA00012060"/>
    </source>
</evidence>
<dbReference type="NCBIfam" id="NF003807">
    <property type="entry name" value="PRK05395.1-4"/>
    <property type="match status" value="1"/>
</dbReference>
<dbReference type="GO" id="GO:0009423">
    <property type="term" value="P:chorismate biosynthetic process"/>
    <property type="evidence" value="ECO:0007669"/>
    <property type="project" value="UniProtKB-UniRule"/>
</dbReference>
<reference evidence="11 12" key="1">
    <citation type="submission" date="2019-05" db="EMBL/GenBank/DDBJ databases">
        <authorList>
            <person name="Chen C."/>
        </authorList>
    </citation>
    <scope>NUCLEOTIDE SEQUENCE [LARGE SCALE GENOMIC DNA]</scope>
    <source>
        <strain evidence="11 12">HB172198</strain>
    </source>
</reference>
<accession>A0A4P8XLT1</accession>
<comment type="subunit">
    <text evidence="4 7">Homododecamer.</text>
</comment>
<evidence type="ECO:0000256" key="8">
    <source>
        <dbReference type="PIRSR" id="PIRSR001399-1"/>
    </source>
</evidence>
<dbReference type="InterPro" id="IPR018509">
    <property type="entry name" value="DHquinase_II_CS"/>
</dbReference>
<dbReference type="PIRSF" id="PIRSF001399">
    <property type="entry name" value="DHquinase_II"/>
    <property type="match status" value="1"/>
</dbReference>
<keyword evidence="12" id="KW-1185">Reference proteome</keyword>
<dbReference type="PANTHER" id="PTHR21272">
    <property type="entry name" value="CATABOLIC 3-DEHYDROQUINASE"/>
    <property type="match status" value="1"/>
</dbReference>
<organism evidence="11 12">
    <name type="scientific">Paenibacillus algicola</name>
    <dbReference type="NCBI Taxonomy" id="2565926"/>
    <lineage>
        <taxon>Bacteria</taxon>
        <taxon>Bacillati</taxon>
        <taxon>Bacillota</taxon>
        <taxon>Bacilli</taxon>
        <taxon>Bacillales</taxon>
        <taxon>Paenibacillaceae</taxon>
        <taxon>Paenibacillus</taxon>
    </lineage>
</organism>
<dbReference type="KEGG" id="palo:E6C60_1736"/>
<comment type="similarity">
    <text evidence="3 7">Belongs to the type-II 3-dehydroquinase family.</text>
</comment>
<evidence type="ECO:0000256" key="6">
    <source>
        <dbReference type="ARBA" id="ARBA00023239"/>
    </source>
</evidence>
<keyword evidence="7" id="KW-0028">Amino-acid biosynthesis</keyword>